<dbReference type="InterPro" id="IPR010064">
    <property type="entry name" value="HK97-gp10_tail"/>
</dbReference>
<protein>
    <submittedName>
        <fullName evidence="2">Phage terminase, small subunit</fullName>
    </submittedName>
</protein>
<reference evidence="2 3" key="1">
    <citation type="submission" date="2015-09" db="EMBL/GenBank/DDBJ databases">
        <authorList>
            <consortium name="Pathogen Informatics"/>
        </authorList>
    </citation>
    <scope>NUCLEOTIDE SEQUENCE [LARGE SCALE GENOMIC DNA]</scope>
    <source>
        <strain evidence="2 3">2789STDY5834957</strain>
    </source>
</reference>
<accession>A0A174RZB1</accession>
<dbReference type="Pfam" id="PF05119">
    <property type="entry name" value="Terminase_4"/>
    <property type="match status" value="1"/>
</dbReference>
<feature type="region of interest" description="Disordered" evidence="1">
    <location>
        <begin position="1"/>
        <end position="35"/>
    </location>
</feature>
<evidence type="ECO:0000313" key="3">
    <source>
        <dbReference type="Proteomes" id="UP000095762"/>
    </source>
</evidence>
<name>A0A174RZB1_9FIRM</name>
<dbReference type="Proteomes" id="UP000095762">
    <property type="component" value="Unassembled WGS sequence"/>
</dbReference>
<dbReference type="AlphaFoldDB" id="A0A174RZB1"/>
<organism evidence="2 3">
    <name type="scientific">Blautia obeum</name>
    <dbReference type="NCBI Taxonomy" id="40520"/>
    <lineage>
        <taxon>Bacteria</taxon>
        <taxon>Bacillati</taxon>
        <taxon>Bacillota</taxon>
        <taxon>Clostridia</taxon>
        <taxon>Lachnospirales</taxon>
        <taxon>Lachnospiraceae</taxon>
        <taxon>Blautia</taxon>
    </lineage>
</organism>
<evidence type="ECO:0000256" key="1">
    <source>
        <dbReference type="SAM" id="MobiDB-lite"/>
    </source>
</evidence>
<dbReference type="Pfam" id="PF04883">
    <property type="entry name" value="HK97-gp10_like"/>
    <property type="match status" value="1"/>
</dbReference>
<proteinExistence type="predicted"/>
<evidence type="ECO:0000313" key="2">
    <source>
        <dbReference type="EMBL" id="CUP87519.1"/>
    </source>
</evidence>
<dbReference type="NCBIfam" id="TIGR01558">
    <property type="entry name" value="sm_term_P27"/>
    <property type="match status" value="1"/>
</dbReference>
<dbReference type="InterPro" id="IPR006448">
    <property type="entry name" value="Phage_term_ssu_P27"/>
</dbReference>
<dbReference type="EMBL" id="CZBP01000006">
    <property type="protein sequence ID" value="CUP87519.1"/>
    <property type="molecule type" value="Genomic_DNA"/>
</dbReference>
<sequence>MAGRKPKPTAVKKLEGNPGKRKLNTKEPVPAKGMPACSDWLMPEAKKEWERLAKLMNQMGVLTEVDMAAFAAYCQSYARWKEAQEHITSVGSTFETDKGYQQQTPWVGIANTNQKLMLQASSEFGLTPSSRSRIVAGNGKAKETEDDMKKAVKKAGTQARKDIQENAPVKTGAYAKSWAAKTTKETANAMEIVVYSRNRYQLAHLLEFGHALRKGGRTRAFPHIAPAEERAAQTLEREVEKALR</sequence>
<gene>
    <name evidence="2" type="ORF">ERS852569_01068</name>
</gene>